<dbReference type="Pfam" id="PF03081">
    <property type="entry name" value="Exo70_C"/>
    <property type="match status" value="1"/>
</dbReference>
<comment type="function">
    <text evidence="3">Component of the exocyst complex.</text>
</comment>
<keyword evidence="2 3" id="KW-0813">Transport</keyword>
<dbReference type="InterPro" id="IPR046364">
    <property type="entry name" value="Exo70_C"/>
</dbReference>
<evidence type="ECO:0000256" key="4">
    <source>
        <dbReference type="SAM" id="MobiDB-lite"/>
    </source>
</evidence>
<name>A0A0C9QT19_9CONI</name>
<evidence type="ECO:0000256" key="2">
    <source>
        <dbReference type="ARBA" id="ARBA00022448"/>
    </source>
</evidence>
<feature type="domain" description="Exocyst complex subunit Exo70 C-terminal" evidence="5">
    <location>
        <begin position="295"/>
        <end position="682"/>
    </location>
</feature>
<keyword evidence="3" id="KW-0268">Exocytosis</keyword>
<dbReference type="Pfam" id="PF20669">
    <property type="entry name" value="Exo70_N"/>
    <property type="match status" value="1"/>
</dbReference>
<evidence type="ECO:0000313" key="6">
    <source>
        <dbReference type="EMBL" id="JAG87870.1"/>
    </source>
</evidence>
<feature type="compositionally biased region" description="Basic and acidic residues" evidence="4">
    <location>
        <begin position="195"/>
        <end position="205"/>
    </location>
</feature>
<evidence type="ECO:0000256" key="1">
    <source>
        <dbReference type="ARBA" id="ARBA00006756"/>
    </source>
</evidence>
<feature type="compositionally biased region" description="Acidic residues" evidence="4">
    <location>
        <begin position="180"/>
        <end position="194"/>
    </location>
</feature>
<proteinExistence type="inferred from homology"/>
<dbReference type="GO" id="GO:0015031">
    <property type="term" value="P:protein transport"/>
    <property type="evidence" value="ECO:0007669"/>
    <property type="project" value="UniProtKB-KW"/>
</dbReference>
<sequence length="701" mass="80379">MESEVDGDERVIATAEQIVRRLGTTSNMTHDMLNILSTFDHRFSNITDRLEAHLEERLHSAEKLLLRWDAVDSSASARSHHHNHNQERGVMIWDGPSEEAQAYLEAVDEIRYLMDTLHVTEGGDTLERAHSAHQVAMGRLLEEFTHGLHHHSMPLEPERLHHSVSRPVSRASFRPHDEGALEQEIEEEEEEEGRQEEGAEEDKGSRVVTWKSQCKSLQLKDAVSLIYLVRPTAVKDLRAIAKRLIAGKQQQECCQAYIAVRRGVLEDTLTRLGVERLSIEEIQKTTWESLEAKIKKWIQAFKVAVRVLIAREKDLCNQIFEDNDSAKEFCFSETCRSPMMRLLGFSEAVAISRRSPEKLFRILDIYETLSDLIPDINYLFCEECCEGVRVEAAGILVRLGEAARCTFQEFANAIQRETSRRPIPGGAIHPLTRYVMNYIRFLFDYTDTLKLLIVNNNNNNNNEDQTSPSPPRKCTFESGDRTPPLGLVEEYEDGANSLSSLSPRLFSVLELLKSNLEGKSKLYKDSALTYLFLMNNVHYIVQKVKGSELITHLGEDWVRKHSGQVRQYATNYQRAAWNKVLSCLRDEGMHFAGAYSNSVSKGTLKERFKRFNTAFEEVYKTQTNWAVPDHQLREELRISITEKLLPAYRSFMGRFGIHLEGERHAERYLKYTPEDLENYLLDLFEGLPGSSMNAQRSKSLP</sequence>
<evidence type="ECO:0000256" key="3">
    <source>
        <dbReference type="RuleBase" id="RU365026"/>
    </source>
</evidence>
<feature type="region of interest" description="Disordered" evidence="4">
    <location>
        <begin position="151"/>
        <end position="206"/>
    </location>
</feature>
<reference evidence="6" key="1">
    <citation type="submission" date="2015-02" db="EMBL/GenBank/DDBJ databases">
        <title>A transcriptome of Wollemia nobilis - a relic of Gondwana.</title>
        <authorList>
            <person name="Chia J.Y."/>
            <person name="Leong Y.S."/>
            <person name="Abdul Karim S."/>
            <person name="Wan Azmi N."/>
            <person name="Hercus R."/>
            <person name="Croft L."/>
        </authorList>
    </citation>
    <scope>NUCLEOTIDE SEQUENCE</scope>
    <source>
        <strain evidence="6">MaeBrown</strain>
        <tissue evidence="6">Leaf</tissue>
    </source>
</reference>
<dbReference type="PANTHER" id="PTHR12542">
    <property type="entry name" value="EXOCYST COMPLEX PROTEIN EXO70"/>
    <property type="match status" value="1"/>
</dbReference>
<dbReference type="Gene3D" id="1.20.1280.170">
    <property type="entry name" value="Exocyst complex component Exo70"/>
    <property type="match status" value="1"/>
</dbReference>
<dbReference type="PANTHER" id="PTHR12542:SF96">
    <property type="entry name" value="EXOCYST COMPLEX COMPONENT EXO70B1"/>
    <property type="match status" value="1"/>
</dbReference>
<dbReference type="GO" id="GO:0000145">
    <property type="term" value="C:exocyst"/>
    <property type="evidence" value="ECO:0007669"/>
    <property type="project" value="InterPro"/>
</dbReference>
<protein>
    <recommendedName>
        <fullName evidence="3">Exocyst subunit Exo70 family protein</fullName>
    </recommendedName>
</protein>
<accession>A0A0C9QT19</accession>
<dbReference type="GO" id="GO:0005546">
    <property type="term" value="F:phosphatidylinositol-4,5-bisphosphate binding"/>
    <property type="evidence" value="ECO:0007669"/>
    <property type="project" value="InterPro"/>
</dbReference>
<keyword evidence="3" id="KW-0653">Protein transport</keyword>
<dbReference type="InterPro" id="IPR016159">
    <property type="entry name" value="Cullin_repeat-like_dom_sf"/>
</dbReference>
<dbReference type="InterPro" id="IPR004140">
    <property type="entry name" value="Exo70"/>
</dbReference>
<comment type="similarity">
    <text evidence="1 3">Belongs to the EXO70 family.</text>
</comment>
<dbReference type="AlphaFoldDB" id="A0A0C9QT19"/>
<dbReference type="EMBL" id="GCHU01010941">
    <property type="protein sequence ID" value="JAG87870.1"/>
    <property type="molecule type" value="Transcribed_RNA"/>
</dbReference>
<organism evidence="6">
    <name type="scientific">Wollemia nobilis</name>
    <dbReference type="NCBI Taxonomy" id="56998"/>
    <lineage>
        <taxon>Eukaryota</taxon>
        <taxon>Viridiplantae</taxon>
        <taxon>Streptophyta</taxon>
        <taxon>Embryophyta</taxon>
        <taxon>Tracheophyta</taxon>
        <taxon>Spermatophyta</taxon>
        <taxon>Pinopsida</taxon>
        <taxon>Pinidae</taxon>
        <taxon>Conifers II</taxon>
        <taxon>Araucariales</taxon>
        <taxon>Araucariaceae</taxon>
        <taxon>Wollemia</taxon>
    </lineage>
</organism>
<evidence type="ECO:0000259" key="5">
    <source>
        <dbReference type="Pfam" id="PF03081"/>
    </source>
</evidence>
<dbReference type="GO" id="GO:0006887">
    <property type="term" value="P:exocytosis"/>
    <property type="evidence" value="ECO:0007669"/>
    <property type="project" value="UniProtKB-KW"/>
</dbReference>
<feature type="region of interest" description="Disordered" evidence="4">
    <location>
        <begin position="458"/>
        <end position="479"/>
    </location>
</feature>
<dbReference type="SUPFAM" id="SSF74788">
    <property type="entry name" value="Cullin repeat-like"/>
    <property type="match status" value="1"/>
</dbReference>